<dbReference type="EMBL" id="JACHHY010000013">
    <property type="protein sequence ID" value="MBB5018987.1"/>
    <property type="molecule type" value="Genomic_DNA"/>
</dbReference>
<keyword evidence="5 9" id="KW-0812">Transmembrane</keyword>
<keyword evidence="2 9" id="KW-0813">Transport</keyword>
<keyword evidence="4 9" id="KW-0997">Cell inner membrane</keyword>
<feature type="transmembrane region" description="Helical" evidence="9">
    <location>
        <begin position="92"/>
        <end position="114"/>
    </location>
</feature>
<reference evidence="11 12" key="1">
    <citation type="submission" date="2020-08" db="EMBL/GenBank/DDBJ databases">
        <title>Genomic Encyclopedia of Type Strains, Phase IV (KMG-IV): sequencing the most valuable type-strain genomes for metagenomic binning, comparative biology and taxonomic classification.</title>
        <authorList>
            <person name="Goeker M."/>
        </authorList>
    </citation>
    <scope>NUCLEOTIDE SEQUENCE [LARGE SCALE GENOMIC DNA]</scope>
    <source>
        <strain evidence="11 12">DSM 27165</strain>
    </source>
</reference>
<dbReference type="GO" id="GO:0005886">
    <property type="term" value="C:plasma membrane"/>
    <property type="evidence" value="ECO:0007669"/>
    <property type="project" value="UniProtKB-SubCell"/>
</dbReference>
<evidence type="ECO:0000256" key="8">
    <source>
        <dbReference type="ARBA" id="ARBA00038436"/>
    </source>
</evidence>
<dbReference type="InterPro" id="IPR055348">
    <property type="entry name" value="DctQ"/>
</dbReference>
<comment type="subunit">
    <text evidence="9">The complex comprises the extracytoplasmic solute receptor protein and the two transmembrane proteins.</text>
</comment>
<evidence type="ECO:0000256" key="2">
    <source>
        <dbReference type="ARBA" id="ARBA00022448"/>
    </source>
</evidence>
<evidence type="ECO:0000256" key="7">
    <source>
        <dbReference type="ARBA" id="ARBA00023136"/>
    </source>
</evidence>
<name>A0A840MPN1_9PROT</name>
<evidence type="ECO:0000256" key="5">
    <source>
        <dbReference type="ARBA" id="ARBA00022692"/>
    </source>
</evidence>
<dbReference type="Pfam" id="PF04290">
    <property type="entry name" value="DctQ"/>
    <property type="match status" value="1"/>
</dbReference>
<comment type="caution">
    <text evidence="11">The sequence shown here is derived from an EMBL/GenBank/DDBJ whole genome shotgun (WGS) entry which is preliminary data.</text>
</comment>
<sequence>MKFLLQLSRWIDAVTEFVGKSAMWLVLMVVLISAGNAIIRKAFDISSNAFLEIQWYLFSAIFLLGAAYTLLRNEHIRIDVIVGRLSPRQQAWVDILGAIFFLLPMACLIVYYSWPFVTRAIISNEMSPDAGGLIRWPVWVLIPAGFGLLILQACSEIIKRIAFLQDLIPNPADSKSHAPQGDAS</sequence>
<evidence type="ECO:0000256" key="9">
    <source>
        <dbReference type="RuleBase" id="RU369079"/>
    </source>
</evidence>
<evidence type="ECO:0000259" key="10">
    <source>
        <dbReference type="Pfam" id="PF04290"/>
    </source>
</evidence>
<dbReference type="AlphaFoldDB" id="A0A840MPN1"/>
<dbReference type="GO" id="GO:0022857">
    <property type="term" value="F:transmembrane transporter activity"/>
    <property type="evidence" value="ECO:0007669"/>
    <property type="project" value="UniProtKB-UniRule"/>
</dbReference>
<comment type="subcellular location">
    <subcellularLocation>
        <location evidence="1 9">Cell inner membrane</location>
        <topology evidence="1 9">Multi-pass membrane protein</topology>
    </subcellularLocation>
</comment>
<evidence type="ECO:0000313" key="11">
    <source>
        <dbReference type="EMBL" id="MBB5018987.1"/>
    </source>
</evidence>
<organism evidence="11 12">
    <name type="scientific">Chitinivorax tropicus</name>
    <dbReference type="NCBI Taxonomy" id="714531"/>
    <lineage>
        <taxon>Bacteria</taxon>
        <taxon>Pseudomonadati</taxon>
        <taxon>Pseudomonadota</taxon>
        <taxon>Betaproteobacteria</taxon>
        <taxon>Chitinivorax</taxon>
    </lineage>
</organism>
<keyword evidence="7 9" id="KW-0472">Membrane</keyword>
<protein>
    <recommendedName>
        <fullName evidence="9">TRAP transporter small permease protein</fullName>
    </recommendedName>
</protein>
<dbReference type="InterPro" id="IPR007387">
    <property type="entry name" value="TRAP_DctQ"/>
</dbReference>
<feature type="transmembrane region" description="Helical" evidence="9">
    <location>
        <begin position="134"/>
        <end position="151"/>
    </location>
</feature>
<keyword evidence="3" id="KW-1003">Cell membrane</keyword>
<evidence type="ECO:0000256" key="1">
    <source>
        <dbReference type="ARBA" id="ARBA00004429"/>
    </source>
</evidence>
<gene>
    <name evidence="11" type="ORF">HNQ59_002285</name>
</gene>
<dbReference type="PANTHER" id="PTHR35011:SF4">
    <property type="entry name" value="SLL1102 PROTEIN"/>
    <property type="match status" value="1"/>
</dbReference>
<evidence type="ECO:0000313" key="12">
    <source>
        <dbReference type="Proteomes" id="UP000575898"/>
    </source>
</evidence>
<keyword evidence="12" id="KW-1185">Reference proteome</keyword>
<comment type="function">
    <text evidence="9">Part of the tripartite ATP-independent periplasmic (TRAP) transport system.</text>
</comment>
<keyword evidence="6 9" id="KW-1133">Transmembrane helix</keyword>
<dbReference type="PANTHER" id="PTHR35011">
    <property type="entry name" value="2,3-DIKETO-L-GULONATE TRAP TRANSPORTER SMALL PERMEASE PROTEIN YIAM"/>
    <property type="match status" value="1"/>
</dbReference>
<evidence type="ECO:0000256" key="6">
    <source>
        <dbReference type="ARBA" id="ARBA00022989"/>
    </source>
</evidence>
<feature type="transmembrane region" description="Helical" evidence="9">
    <location>
        <begin position="21"/>
        <end position="39"/>
    </location>
</feature>
<accession>A0A840MPN1</accession>
<dbReference type="RefSeq" id="WP_184039078.1">
    <property type="nucleotide sequence ID" value="NZ_JACHHY010000013.1"/>
</dbReference>
<evidence type="ECO:0000256" key="3">
    <source>
        <dbReference type="ARBA" id="ARBA00022475"/>
    </source>
</evidence>
<proteinExistence type="inferred from homology"/>
<comment type="similarity">
    <text evidence="8 9">Belongs to the TRAP transporter small permease family.</text>
</comment>
<dbReference type="Proteomes" id="UP000575898">
    <property type="component" value="Unassembled WGS sequence"/>
</dbReference>
<feature type="domain" description="Tripartite ATP-independent periplasmic transporters DctQ component" evidence="10">
    <location>
        <begin position="30"/>
        <end position="161"/>
    </location>
</feature>
<feature type="transmembrane region" description="Helical" evidence="9">
    <location>
        <begin position="53"/>
        <end position="71"/>
    </location>
</feature>
<evidence type="ECO:0000256" key="4">
    <source>
        <dbReference type="ARBA" id="ARBA00022519"/>
    </source>
</evidence>